<keyword evidence="4" id="KW-0479">Metal-binding</keyword>
<keyword evidence="4" id="KW-0460">Magnesium</keyword>
<keyword evidence="4" id="KW-0378">Hydrolase</keyword>
<keyword evidence="4" id="KW-0813">Transport</keyword>
<comment type="caution">
    <text evidence="6">The sequence shown here is derived from an EMBL/GenBank/DDBJ whole genome shotgun (WGS) entry which is preliminary data.</text>
</comment>
<dbReference type="Pfam" id="PF00004">
    <property type="entry name" value="AAA"/>
    <property type="match status" value="1"/>
</dbReference>
<dbReference type="EC" id="3.6.4.6" evidence="4"/>
<dbReference type="InterPro" id="IPR027417">
    <property type="entry name" value="P-loop_NTPase"/>
</dbReference>
<evidence type="ECO:0000259" key="5">
    <source>
        <dbReference type="Pfam" id="PF00004"/>
    </source>
</evidence>
<feature type="domain" description="ATPase AAA-type core" evidence="5">
    <location>
        <begin position="79"/>
        <end position="180"/>
    </location>
</feature>
<gene>
    <name evidence="6" type="ORF">RJ640_005956</name>
</gene>
<keyword evidence="2 4" id="KW-0547">Nucleotide-binding</keyword>
<evidence type="ECO:0000256" key="2">
    <source>
        <dbReference type="ARBA" id="ARBA00022741"/>
    </source>
</evidence>
<feature type="non-terminal residue" evidence="6">
    <location>
        <position position="1"/>
    </location>
</feature>
<dbReference type="GO" id="GO:0005524">
    <property type="term" value="F:ATP binding"/>
    <property type="evidence" value="ECO:0007669"/>
    <property type="project" value="UniProtKB-UniRule"/>
</dbReference>
<dbReference type="AlphaFoldDB" id="A0AA88UEC1"/>
<dbReference type="GO" id="GO:0046872">
    <property type="term" value="F:metal ion binding"/>
    <property type="evidence" value="ECO:0007669"/>
    <property type="project" value="UniProtKB-UniRule"/>
</dbReference>
<proteinExistence type="inferred from homology"/>
<dbReference type="GO" id="GO:0035494">
    <property type="term" value="P:SNARE complex disassembly"/>
    <property type="evidence" value="ECO:0007669"/>
    <property type="project" value="InterPro"/>
</dbReference>
<dbReference type="GO" id="GO:0043001">
    <property type="term" value="P:Golgi to plasma membrane protein transport"/>
    <property type="evidence" value="ECO:0007669"/>
    <property type="project" value="TreeGrafter"/>
</dbReference>
<organism evidence="6 7">
    <name type="scientific">Escallonia rubra</name>
    <dbReference type="NCBI Taxonomy" id="112253"/>
    <lineage>
        <taxon>Eukaryota</taxon>
        <taxon>Viridiplantae</taxon>
        <taxon>Streptophyta</taxon>
        <taxon>Embryophyta</taxon>
        <taxon>Tracheophyta</taxon>
        <taxon>Spermatophyta</taxon>
        <taxon>Magnoliopsida</taxon>
        <taxon>eudicotyledons</taxon>
        <taxon>Gunneridae</taxon>
        <taxon>Pentapetalae</taxon>
        <taxon>asterids</taxon>
        <taxon>campanulids</taxon>
        <taxon>Escalloniales</taxon>
        <taxon>Escalloniaceae</taxon>
        <taxon>Escallonia</taxon>
    </lineage>
</organism>
<dbReference type="GO" id="GO:0006891">
    <property type="term" value="P:intra-Golgi vesicle-mediated transport"/>
    <property type="evidence" value="ECO:0007669"/>
    <property type="project" value="TreeGrafter"/>
</dbReference>
<protein>
    <recommendedName>
        <fullName evidence="4">Vesicle-fusing ATPase</fullName>
        <ecNumber evidence="4">3.6.4.6</ecNumber>
    </recommendedName>
</protein>
<sequence>ALISTFACQSLTACTMAMTEISDDGASTADIFREGFSMDSLEEELMSMGIGATTASKLVKYFQLSFSARYPNVKHSRGLLLYGPQDDDKILIAQSILKIVKAKETLTLSGQEVMNDSQGYCWDKINSLCNAAREEEKRYGYRSGLYFVIVDEVDVIGKRREENSKFIYELFALLAWPRDTLSSAIASIVGRAGNRMSSESPLKFLASSLHCPSLLSQKGKEKKSFTDNCYTALEKWVVQAAAVARESTWDTFDASSGL</sequence>
<dbReference type="InterPro" id="IPR039812">
    <property type="entry name" value="Vesicle-fus_ATPase"/>
</dbReference>
<keyword evidence="4" id="KW-0653">Protein transport</keyword>
<evidence type="ECO:0000256" key="1">
    <source>
        <dbReference type="ARBA" id="ARBA00006914"/>
    </source>
</evidence>
<dbReference type="GO" id="GO:0016887">
    <property type="term" value="F:ATP hydrolysis activity"/>
    <property type="evidence" value="ECO:0007669"/>
    <property type="project" value="InterPro"/>
</dbReference>
<name>A0AA88UEC1_9ASTE</name>
<dbReference type="PANTHER" id="PTHR23078:SF3">
    <property type="entry name" value="VESICLE-FUSING ATPASE"/>
    <property type="match status" value="1"/>
</dbReference>
<dbReference type="EMBL" id="JAVXUO010001489">
    <property type="protein sequence ID" value="KAK2981704.1"/>
    <property type="molecule type" value="Genomic_DNA"/>
</dbReference>
<evidence type="ECO:0000313" key="7">
    <source>
        <dbReference type="Proteomes" id="UP001187471"/>
    </source>
</evidence>
<comment type="similarity">
    <text evidence="1 4">Belongs to the AAA ATPase family.</text>
</comment>
<dbReference type="Proteomes" id="UP001187471">
    <property type="component" value="Unassembled WGS sequence"/>
</dbReference>
<evidence type="ECO:0000256" key="4">
    <source>
        <dbReference type="RuleBase" id="RU367045"/>
    </source>
</evidence>
<evidence type="ECO:0000256" key="3">
    <source>
        <dbReference type="ARBA" id="ARBA00022840"/>
    </source>
</evidence>
<keyword evidence="7" id="KW-1185">Reference proteome</keyword>
<comment type="cofactor">
    <cofactor evidence="4">
        <name>Mg(2+)</name>
        <dbReference type="ChEBI" id="CHEBI:18420"/>
    </cofactor>
    <text evidence="4">Binds 1 Mg(2+) ion per subunit.</text>
</comment>
<comment type="subcellular location">
    <subcellularLocation>
        <location evidence="4">Cytoplasm</location>
    </subcellularLocation>
</comment>
<comment type="function">
    <text evidence="4">Required for vesicle-mediated transport. Catalyzes the fusion of transport vesicles within the Golgi cisternae. Is also required for transport from the endoplasmic reticulum to the Golgi stack. Seems to function as a fusion protein required for the delivery of cargo proteins to all compartments of the Golgi stack independent of vesicle origin.</text>
</comment>
<comment type="catalytic activity">
    <reaction evidence="4">
        <text>ATP + H2O = ADP + phosphate + H(+)</text>
        <dbReference type="Rhea" id="RHEA:13065"/>
        <dbReference type="ChEBI" id="CHEBI:15377"/>
        <dbReference type="ChEBI" id="CHEBI:15378"/>
        <dbReference type="ChEBI" id="CHEBI:30616"/>
        <dbReference type="ChEBI" id="CHEBI:43474"/>
        <dbReference type="ChEBI" id="CHEBI:456216"/>
        <dbReference type="EC" id="3.6.4.6"/>
    </reaction>
</comment>
<dbReference type="Gene3D" id="3.40.50.300">
    <property type="entry name" value="P-loop containing nucleotide triphosphate hydrolases"/>
    <property type="match status" value="1"/>
</dbReference>
<accession>A0AA88UEC1</accession>
<keyword evidence="3 4" id="KW-0067">ATP-binding</keyword>
<keyword evidence="4" id="KW-0963">Cytoplasm</keyword>
<keyword evidence="4" id="KW-0931">ER-Golgi transport</keyword>
<evidence type="ECO:0000313" key="6">
    <source>
        <dbReference type="EMBL" id="KAK2981704.1"/>
    </source>
</evidence>
<reference evidence="6" key="1">
    <citation type="submission" date="2022-12" db="EMBL/GenBank/DDBJ databases">
        <title>Draft genome assemblies for two species of Escallonia (Escalloniales).</title>
        <authorList>
            <person name="Chanderbali A."/>
            <person name="Dervinis C."/>
            <person name="Anghel I."/>
            <person name="Soltis D."/>
            <person name="Soltis P."/>
            <person name="Zapata F."/>
        </authorList>
    </citation>
    <scope>NUCLEOTIDE SEQUENCE</scope>
    <source>
        <strain evidence="6">UCBG92.1500</strain>
        <tissue evidence="6">Leaf</tissue>
    </source>
</reference>
<dbReference type="PANTHER" id="PTHR23078">
    <property type="entry name" value="VESICULAR-FUSION PROTEIN NSF"/>
    <property type="match status" value="1"/>
</dbReference>
<dbReference type="InterPro" id="IPR003959">
    <property type="entry name" value="ATPase_AAA_core"/>
</dbReference>
<dbReference type="GO" id="GO:0005795">
    <property type="term" value="C:Golgi stack"/>
    <property type="evidence" value="ECO:0007669"/>
    <property type="project" value="TreeGrafter"/>
</dbReference>